<sequence length="1400" mass="156202">MAEQQKLHCELRVGDYIGEISAVCFLPVPPSLSPFPLLLAGSGSQLLVYDVEASILIGSFHVFRGVRVHGIVLRPVDPADETSGRRAVVVFGEKLVALFELRFDGGGSGSVDVRLELDRRLPWFDHWVLDVRFLTSSNDRTDSLDYGVLAVGLSDNSVAVWDVNAASLIHRVKCSERCLLYAMRLWGDDIEELRVASGTICNEIIIWKLARQGNISSTSSSKVTDNSNSPGCKDTQFLGQQYSAINLSKLIGHEGSIFRIEWSSDGSKIVSVSDDRSARIWIVGFKKDVHDNLREVLHTHVSADVVLFGHNARIWDCCISDFTVITAGEDCTCRVWAMNGSQRLMVKEHSGRGIWRCLYDPNSSLLVTAGFDSTIKVHKLHSSLLSTSEQKGMLNEFKDSTEFFTICMPNVAGQGGFMDSKSEYIRCLHFTRHDVLYVSTNNGYLYHVKLFNPGDATWTELVQISEKRPIICMDLMSVNSSGLATEVEVMIVVGDSKGYVTMVGVIADACTPKVVFSFKWEAESERQLLDTFWCKSLGCSYLFTANPRGRLRLWRIHHPLRSFTDEETVECNVSLIAEFLSCFGTRIMCLDTSLETEMLICGDKRGNMIVFHLPKNLLLADSKDSGVTISPLTIFKGAHGISSVTSISVTSLYSNKMQIRTTGGDGCICYFENHKGETNIEFIGMKQVKESSTIQSLFSDSSLEEENMEERYAIGFASADFIIWNLIDELKIAQVPCGGWRRPYSYYLGELPEIQNSFAFVKDHTIHVHRLWIPTGERQLFHRILRMQYHGREIHSLCFVSINLHVKPHRSSDLWVATGCEDGTVRLTRYSPFQKESWFESKLLGEHVGGSAVRSICFVSPMAGQTSVYDESHIHQVFPSDCEVEDFLLISVGSKQVLTSWLLRSRRLDSNKEQVLDKTLAETGNACNMPFEESQSLFFQWFSTHMPPKFPNMKRNTTVLTEGVGRNANTSIMDAALKSKTHEELKPSNTLKDKNENDWRYLSVTAFIVKSTRLSVCFIVVACSDATLTLRALLMPSRLWFDVALLVPQTSPVLTLHHVIVPTFSSSKGNIHIGSVYFVVSGSTDGTITFWDLTETIECFMQWVVKTQPEKLIDCRRRPQTGRGSQGGRWRRSLNNQSPSTVLGTAMNAGKNRADTSQSDPDKIASGASSKLGSAEINTTTASKAMNTNNYFASTEIHEIRPTHIINSVHQSGVNCLHVSEIKDGQDSRSKSTFCVLSGGDDQAIHCVGFYFERQAKNFEVNHQTYDVKENLHAETVSQSPELGCNGNSSLCGSNKEHRVRVLYCNKIASAHSSAVKGIWTDGTWAFSVGLDQRVRCWHLGNGNGITEEAHIIISVPEPETLDVRILSGNQYRIAVSGRGMQMVEFLASSDDDEPERSLS</sequence>
<organism evidence="9 10">
    <name type="scientific">Acorus calamus</name>
    <name type="common">Sweet flag</name>
    <dbReference type="NCBI Taxonomy" id="4465"/>
    <lineage>
        <taxon>Eukaryota</taxon>
        <taxon>Viridiplantae</taxon>
        <taxon>Streptophyta</taxon>
        <taxon>Embryophyta</taxon>
        <taxon>Tracheophyta</taxon>
        <taxon>Spermatophyta</taxon>
        <taxon>Magnoliopsida</taxon>
        <taxon>Liliopsida</taxon>
        <taxon>Acoraceae</taxon>
        <taxon>Acorus</taxon>
    </lineage>
</organism>
<dbReference type="SMART" id="SM00320">
    <property type="entry name" value="WD40"/>
    <property type="match status" value="11"/>
</dbReference>
<dbReference type="Pfam" id="PF00400">
    <property type="entry name" value="WD40"/>
    <property type="match status" value="4"/>
</dbReference>
<dbReference type="Proteomes" id="UP001180020">
    <property type="component" value="Unassembled WGS sequence"/>
</dbReference>
<keyword evidence="10" id="KW-1185">Reference proteome</keyword>
<dbReference type="Gene3D" id="2.130.10.10">
    <property type="entry name" value="YVTN repeat-like/Quinoprotein amine dehydrogenase"/>
    <property type="match status" value="4"/>
</dbReference>
<feature type="compositionally biased region" description="Polar residues" evidence="8">
    <location>
        <begin position="1134"/>
        <end position="1143"/>
    </location>
</feature>
<dbReference type="EMBL" id="JAUJYO010000005">
    <property type="protein sequence ID" value="KAK1315910.1"/>
    <property type="molecule type" value="Genomic_DNA"/>
</dbReference>
<keyword evidence="5" id="KW-0677">Repeat</keyword>
<keyword evidence="3 7" id="KW-0853">WD repeat</keyword>
<evidence type="ECO:0000256" key="2">
    <source>
        <dbReference type="ARBA" id="ARBA00022490"/>
    </source>
</evidence>
<dbReference type="PROSITE" id="PS50294">
    <property type="entry name" value="WD_REPEATS_REGION"/>
    <property type="match status" value="1"/>
</dbReference>
<comment type="subcellular location">
    <subcellularLocation>
        <location evidence="1">Cytoplasm</location>
    </subcellularLocation>
</comment>
<evidence type="ECO:0000256" key="6">
    <source>
        <dbReference type="ARBA" id="ARBA00038255"/>
    </source>
</evidence>
<dbReference type="InterPro" id="IPR036322">
    <property type="entry name" value="WD40_repeat_dom_sf"/>
</dbReference>
<comment type="caution">
    <text evidence="9">The sequence shown here is derived from an EMBL/GenBank/DDBJ whole genome shotgun (WGS) entry which is preliminary data.</text>
</comment>
<name>A0AAV9EQN9_ACOCL</name>
<evidence type="ECO:0000313" key="10">
    <source>
        <dbReference type="Proteomes" id="UP001180020"/>
    </source>
</evidence>
<gene>
    <name evidence="9" type="ORF">QJS10_CPA05g00110</name>
</gene>
<accession>A0AAV9EQN9</accession>
<comment type="similarity">
    <text evidence="6">Belongs to the WD repeat WDR6 family.</text>
</comment>
<evidence type="ECO:0000256" key="4">
    <source>
        <dbReference type="ARBA" id="ARBA00022694"/>
    </source>
</evidence>
<proteinExistence type="inferred from homology"/>
<evidence type="ECO:0000256" key="7">
    <source>
        <dbReference type="PROSITE-ProRule" id="PRU00221"/>
    </source>
</evidence>
<reference evidence="9" key="1">
    <citation type="journal article" date="2023" name="Nat. Commun.">
        <title>Diploid and tetraploid genomes of Acorus and the evolution of monocots.</title>
        <authorList>
            <person name="Ma L."/>
            <person name="Liu K.W."/>
            <person name="Li Z."/>
            <person name="Hsiao Y.Y."/>
            <person name="Qi Y."/>
            <person name="Fu T."/>
            <person name="Tang G.D."/>
            <person name="Zhang D."/>
            <person name="Sun W.H."/>
            <person name="Liu D.K."/>
            <person name="Li Y."/>
            <person name="Chen G.Z."/>
            <person name="Liu X.D."/>
            <person name="Liao X.Y."/>
            <person name="Jiang Y.T."/>
            <person name="Yu X."/>
            <person name="Hao Y."/>
            <person name="Huang J."/>
            <person name="Zhao X.W."/>
            <person name="Ke S."/>
            <person name="Chen Y.Y."/>
            <person name="Wu W.L."/>
            <person name="Hsu J.L."/>
            <person name="Lin Y.F."/>
            <person name="Huang M.D."/>
            <person name="Li C.Y."/>
            <person name="Huang L."/>
            <person name="Wang Z.W."/>
            <person name="Zhao X."/>
            <person name="Zhong W.Y."/>
            <person name="Peng D.H."/>
            <person name="Ahmad S."/>
            <person name="Lan S."/>
            <person name="Zhang J.S."/>
            <person name="Tsai W.C."/>
            <person name="Van de Peer Y."/>
            <person name="Liu Z.J."/>
        </authorList>
    </citation>
    <scope>NUCLEOTIDE SEQUENCE</scope>
    <source>
        <strain evidence="9">CP</strain>
    </source>
</reference>
<dbReference type="InterPro" id="IPR015943">
    <property type="entry name" value="WD40/YVTN_repeat-like_dom_sf"/>
</dbReference>
<reference evidence="9" key="2">
    <citation type="submission" date="2023-06" db="EMBL/GenBank/DDBJ databases">
        <authorList>
            <person name="Ma L."/>
            <person name="Liu K.-W."/>
            <person name="Li Z."/>
            <person name="Hsiao Y.-Y."/>
            <person name="Qi Y."/>
            <person name="Fu T."/>
            <person name="Tang G."/>
            <person name="Zhang D."/>
            <person name="Sun W.-H."/>
            <person name="Liu D.-K."/>
            <person name="Li Y."/>
            <person name="Chen G.-Z."/>
            <person name="Liu X.-D."/>
            <person name="Liao X.-Y."/>
            <person name="Jiang Y.-T."/>
            <person name="Yu X."/>
            <person name="Hao Y."/>
            <person name="Huang J."/>
            <person name="Zhao X.-W."/>
            <person name="Ke S."/>
            <person name="Chen Y.-Y."/>
            <person name="Wu W.-L."/>
            <person name="Hsu J.-L."/>
            <person name="Lin Y.-F."/>
            <person name="Huang M.-D."/>
            <person name="Li C.-Y."/>
            <person name="Huang L."/>
            <person name="Wang Z.-W."/>
            <person name="Zhao X."/>
            <person name="Zhong W.-Y."/>
            <person name="Peng D.-H."/>
            <person name="Ahmad S."/>
            <person name="Lan S."/>
            <person name="Zhang J.-S."/>
            <person name="Tsai W.-C."/>
            <person name="Van De Peer Y."/>
            <person name="Liu Z.-J."/>
        </authorList>
    </citation>
    <scope>NUCLEOTIDE SEQUENCE</scope>
    <source>
        <strain evidence="9">CP</strain>
        <tissue evidence="9">Leaves</tissue>
    </source>
</reference>
<dbReference type="PANTHER" id="PTHR14344">
    <property type="entry name" value="WD REPEAT PROTEIN"/>
    <property type="match status" value="1"/>
</dbReference>
<evidence type="ECO:0000256" key="5">
    <source>
        <dbReference type="ARBA" id="ARBA00022737"/>
    </source>
</evidence>
<feature type="repeat" description="WD" evidence="7">
    <location>
        <begin position="250"/>
        <end position="281"/>
    </location>
</feature>
<dbReference type="GO" id="GO:0030488">
    <property type="term" value="P:tRNA methylation"/>
    <property type="evidence" value="ECO:0007669"/>
    <property type="project" value="TreeGrafter"/>
</dbReference>
<dbReference type="PROSITE" id="PS50082">
    <property type="entry name" value="WD_REPEATS_2"/>
    <property type="match status" value="2"/>
</dbReference>
<evidence type="ECO:0000256" key="1">
    <source>
        <dbReference type="ARBA" id="ARBA00004496"/>
    </source>
</evidence>
<protein>
    <submittedName>
        <fullName evidence="9">Uncharacterized protein</fullName>
    </submittedName>
</protein>
<feature type="region of interest" description="Disordered" evidence="8">
    <location>
        <begin position="1116"/>
        <end position="1173"/>
    </location>
</feature>
<feature type="repeat" description="WD" evidence="7">
    <location>
        <begin position="1078"/>
        <end position="1093"/>
    </location>
</feature>
<evidence type="ECO:0000256" key="3">
    <source>
        <dbReference type="ARBA" id="ARBA00022574"/>
    </source>
</evidence>
<dbReference type="InterPro" id="IPR001680">
    <property type="entry name" value="WD40_rpt"/>
</dbReference>
<keyword evidence="4" id="KW-0819">tRNA processing</keyword>
<dbReference type="SUPFAM" id="SSF50978">
    <property type="entry name" value="WD40 repeat-like"/>
    <property type="match status" value="3"/>
</dbReference>
<keyword evidence="2" id="KW-0963">Cytoplasm</keyword>
<evidence type="ECO:0000313" key="9">
    <source>
        <dbReference type="EMBL" id="KAK1315910.1"/>
    </source>
</evidence>
<dbReference type="InterPro" id="IPR051973">
    <property type="entry name" value="tRNA_Anticodon_Mtase-Reg"/>
</dbReference>
<evidence type="ECO:0000256" key="8">
    <source>
        <dbReference type="SAM" id="MobiDB-lite"/>
    </source>
</evidence>
<dbReference type="GO" id="GO:0005737">
    <property type="term" value="C:cytoplasm"/>
    <property type="evidence" value="ECO:0007669"/>
    <property type="project" value="UniProtKB-SubCell"/>
</dbReference>
<dbReference type="PANTHER" id="PTHR14344:SF3">
    <property type="entry name" value="WD REPEAT-CONTAINING PROTEIN 6"/>
    <property type="match status" value="1"/>
</dbReference>